<keyword evidence="7" id="KW-1015">Disulfide bond</keyword>
<keyword evidence="8 16" id="KW-0675">Receptor</keyword>
<keyword evidence="4 13" id="KW-0732">Signal</keyword>
<comment type="subcellular location">
    <subcellularLocation>
        <location evidence="1">Cell membrane</location>
        <topology evidence="1">Single-pass type I membrane protein</topology>
    </subcellularLocation>
</comment>
<protein>
    <submittedName>
        <fullName evidence="16">Hepatitis A virus cellular receptor 2 homolog</fullName>
    </submittedName>
</protein>
<dbReference type="SMART" id="SM00406">
    <property type="entry name" value="IGv"/>
    <property type="match status" value="1"/>
</dbReference>
<evidence type="ECO:0000256" key="6">
    <source>
        <dbReference type="ARBA" id="ARBA00023136"/>
    </source>
</evidence>
<feature type="transmembrane region" description="Helical" evidence="12">
    <location>
        <begin position="167"/>
        <end position="185"/>
    </location>
</feature>
<evidence type="ECO:0000256" key="8">
    <source>
        <dbReference type="ARBA" id="ARBA00023170"/>
    </source>
</evidence>
<dbReference type="InterPro" id="IPR007110">
    <property type="entry name" value="Ig-like_dom"/>
</dbReference>
<evidence type="ECO:0000256" key="3">
    <source>
        <dbReference type="ARBA" id="ARBA00022692"/>
    </source>
</evidence>
<dbReference type="PROSITE" id="PS50835">
    <property type="entry name" value="IG_LIKE"/>
    <property type="match status" value="1"/>
</dbReference>
<dbReference type="GO" id="GO:0007166">
    <property type="term" value="P:cell surface receptor signaling pathway"/>
    <property type="evidence" value="ECO:0007669"/>
    <property type="project" value="TreeGrafter"/>
</dbReference>
<dbReference type="GeneID" id="102212331"/>
<dbReference type="GO" id="GO:0006955">
    <property type="term" value="P:immune response"/>
    <property type="evidence" value="ECO:0007669"/>
    <property type="project" value="TreeGrafter"/>
</dbReference>
<keyword evidence="5 12" id="KW-1133">Transmembrane helix</keyword>
<dbReference type="Gene3D" id="2.60.40.10">
    <property type="entry name" value="Immunoglobulins"/>
    <property type="match status" value="1"/>
</dbReference>
<name>A0A9Y3S7C7_9CICH</name>
<dbReference type="SUPFAM" id="SSF48726">
    <property type="entry name" value="Immunoglobulin"/>
    <property type="match status" value="1"/>
</dbReference>
<dbReference type="SMART" id="SM00409">
    <property type="entry name" value="IG"/>
    <property type="match status" value="1"/>
</dbReference>
<dbReference type="RefSeq" id="XP_005755002.1">
    <property type="nucleotide sequence ID" value="XM_005754945.1"/>
</dbReference>
<evidence type="ECO:0000256" key="7">
    <source>
        <dbReference type="ARBA" id="ARBA00023157"/>
    </source>
</evidence>
<dbReference type="PANTHER" id="PTHR25466">
    <property type="entry name" value="T-LYMPHOCYTE ACTIVATION ANTIGEN"/>
    <property type="match status" value="1"/>
</dbReference>
<gene>
    <name evidence="16" type="primary">LOC102212331</name>
</gene>
<evidence type="ECO:0000256" key="2">
    <source>
        <dbReference type="ARBA" id="ARBA00022475"/>
    </source>
</evidence>
<dbReference type="PANTHER" id="PTHR25466:SF9">
    <property type="entry name" value="FIBRONECTIN TYPE-III DOMAIN-CONTAINING PROTEIN"/>
    <property type="match status" value="1"/>
</dbReference>
<dbReference type="GO" id="GO:0042102">
    <property type="term" value="P:positive regulation of T cell proliferation"/>
    <property type="evidence" value="ECO:0007669"/>
    <property type="project" value="TreeGrafter"/>
</dbReference>
<organism evidence="15 16">
    <name type="scientific">Pundamilia nyererei</name>
    <dbReference type="NCBI Taxonomy" id="303518"/>
    <lineage>
        <taxon>Eukaryota</taxon>
        <taxon>Metazoa</taxon>
        <taxon>Chordata</taxon>
        <taxon>Craniata</taxon>
        <taxon>Vertebrata</taxon>
        <taxon>Euteleostomi</taxon>
        <taxon>Actinopterygii</taxon>
        <taxon>Neopterygii</taxon>
        <taxon>Teleostei</taxon>
        <taxon>Neoteleostei</taxon>
        <taxon>Acanthomorphata</taxon>
        <taxon>Ovalentaria</taxon>
        <taxon>Cichlomorphae</taxon>
        <taxon>Cichliformes</taxon>
        <taxon>Cichlidae</taxon>
        <taxon>African cichlids</taxon>
        <taxon>Pseudocrenilabrinae</taxon>
        <taxon>Haplochromini</taxon>
        <taxon>Pundamilia</taxon>
    </lineage>
</organism>
<dbReference type="InterPro" id="IPR036179">
    <property type="entry name" value="Ig-like_dom_sf"/>
</dbReference>
<dbReference type="GO" id="GO:0031295">
    <property type="term" value="P:T cell costimulation"/>
    <property type="evidence" value="ECO:0007669"/>
    <property type="project" value="TreeGrafter"/>
</dbReference>
<evidence type="ECO:0000256" key="11">
    <source>
        <dbReference type="SAM" id="MobiDB-lite"/>
    </source>
</evidence>
<feature type="chain" id="PRO_5041361279" evidence="13">
    <location>
        <begin position="24"/>
        <end position="187"/>
    </location>
</feature>
<dbReference type="Pfam" id="PF07686">
    <property type="entry name" value="V-set"/>
    <property type="match status" value="1"/>
</dbReference>
<evidence type="ECO:0000256" key="9">
    <source>
        <dbReference type="ARBA" id="ARBA00023180"/>
    </source>
</evidence>
<dbReference type="AlphaFoldDB" id="A0A9Y3S7C7"/>
<keyword evidence="9" id="KW-0325">Glycoprotein</keyword>
<evidence type="ECO:0000313" key="15">
    <source>
        <dbReference type="Proteomes" id="UP000695023"/>
    </source>
</evidence>
<dbReference type="InterPro" id="IPR013783">
    <property type="entry name" value="Ig-like_fold"/>
</dbReference>
<evidence type="ECO:0000256" key="1">
    <source>
        <dbReference type="ARBA" id="ARBA00004251"/>
    </source>
</evidence>
<feature type="region of interest" description="Disordered" evidence="11">
    <location>
        <begin position="139"/>
        <end position="159"/>
    </location>
</feature>
<evidence type="ECO:0000256" key="12">
    <source>
        <dbReference type="SAM" id="Phobius"/>
    </source>
</evidence>
<evidence type="ECO:0000256" key="4">
    <source>
        <dbReference type="ARBA" id="ARBA00022729"/>
    </source>
</evidence>
<dbReference type="GO" id="GO:0009897">
    <property type="term" value="C:external side of plasma membrane"/>
    <property type="evidence" value="ECO:0007669"/>
    <property type="project" value="TreeGrafter"/>
</dbReference>
<reference evidence="16" key="1">
    <citation type="submission" date="2025-08" db="UniProtKB">
        <authorList>
            <consortium name="RefSeq"/>
        </authorList>
    </citation>
    <scope>IDENTIFICATION</scope>
</reference>
<dbReference type="InterPro" id="IPR003599">
    <property type="entry name" value="Ig_sub"/>
</dbReference>
<accession>A0A9Y3S7C7</accession>
<dbReference type="GO" id="GO:0071222">
    <property type="term" value="P:cellular response to lipopolysaccharide"/>
    <property type="evidence" value="ECO:0007669"/>
    <property type="project" value="TreeGrafter"/>
</dbReference>
<feature type="domain" description="Ig-like" evidence="14">
    <location>
        <begin position="19"/>
        <end position="129"/>
    </location>
</feature>
<dbReference type="GO" id="GO:0042130">
    <property type="term" value="P:negative regulation of T cell proliferation"/>
    <property type="evidence" value="ECO:0007669"/>
    <property type="project" value="TreeGrafter"/>
</dbReference>
<keyword evidence="3 12" id="KW-0812">Transmembrane</keyword>
<keyword evidence="15" id="KW-1185">Reference proteome</keyword>
<evidence type="ECO:0000313" key="16">
    <source>
        <dbReference type="RefSeq" id="XP_005755002.1"/>
    </source>
</evidence>
<evidence type="ECO:0000256" key="13">
    <source>
        <dbReference type="SAM" id="SignalP"/>
    </source>
</evidence>
<dbReference type="Proteomes" id="UP000695023">
    <property type="component" value="Unplaced"/>
</dbReference>
<dbReference type="InterPro" id="IPR051713">
    <property type="entry name" value="T-cell_Activation_Regulation"/>
</dbReference>
<proteinExistence type="predicted"/>
<evidence type="ECO:0000256" key="5">
    <source>
        <dbReference type="ARBA" id="ARBA00022989"/>
    </source>
</evidence>
<feature type="signal peptide" evidence="13">
    <location>
        <begin position="1"/>
        <end position="23"/>
    </location>
</feature>
<keyword evidence="6 12" id="KW-0472">Membrane</keyword>
<dbReference type="InterPro" id="IPR013106">
    <property type="entry name" value="Ig_V-set"/>
</dbReference>
<evidence type="ECO:0000259" key="14">
    <source>
        <dbReference type="PROSITE" id="PS50835"/>
    </source>
</evidence>
<keyword evidence="10" id="KW-0393">Immunoglobulin domain</keyword>
<evidence type="ECO:0000256" key="10">
    <source>
        <dbReference type="ARBA" id="ARBA00023319"/>
    </source>
</evidence>
<keyword evidence="2" id="KW-1003">Cell membrane</keyword>
<sequence length="187" mass="20820">MDTCKSVIFCWILLVCFSPAAYTDQKTITAESRQNVTLTCRAPNNNIIVVVEWSRADLKEEYVLLYRDEQFDPEDQHPSFKNRVDLQDRQMKDGDVSLILKNVTTADSGTYECRVFMRGANRRKRAHLKTEPITTISLNVSPGQPGGLTEGGGKEDGVGRNHHGGPVVFGLLLAVIIVVVAVVIFKQ</sequence>